<dbReference type="PANTHER" id="PTHR11839">
    <property type="entry name" value="UDP/ADP-SUGAR PYROPHOSPHATASE"/>
    <property type="match status" value="1"/>
</dbReference>
<feature type="compositionally biased region" description="Low complexity" evidence="3">
    <location>
        <begin position="236"/>
        <end position="268"/>
    </location>
</feature>
<dbReference type="GO" id="GO:0019693">
    <property type="term" value="P:ribose phosphate metabolic process"/>
    <property type="evidence" value="ECO:0007669"/>
    <property type="project" value="TreeGrafter"/>
</dbReference>
<keyword evidence="5" id="KW-1185">Reference proteome</keyword>
<dbReference type="PANTHER" id="PTHR11839:SF18">
    <property type="entry name" value="NUDIX HYDROLASE DOMAIN-CONTAINING PROTEIN"/>
    <property type="match status" value="1"/>
</dbReference>
<comment type="cofactor">
    <cofactor evidence="1">
        <name>Mg(2+)</name>
        <dbReference type="ChEBI" id="CHEBI:18420"/>
    </cofactor>
</comment>
<dbReference type="CDD" id="cd03424">
    <property type="entry name" value="NUDIX_ADPRase_Nudt5_UGPPase_Nudt14"/>
    <property type="match status" value="1"/>
</dbReference>
<evidence type="ECO:0000256" key="2">
    <source>
        <dbReference type="ARBA" id="ARBA00022801"/>
    </source>
</evidence>
<dbReference type="Proteomes" id="UP001140560">
    <property type="component" value="Unassembled WGS sequence"/>
</dbReference>
<protein>
    <recommendedName>
        <fullName evidence="6">Nudix hydrolase domain-containing protein</fullName>
    </recommendedName>
</protein>
<dbReference type="Gene3D" id="3.90.79.10">
    <property type="entry name" value="Nucleoside Triphosphate Pyrophosphohydrolase"/>
    <property type="match status" value="2"/>
</dbReference>
<evidence type="ECO:0008006" key="6">
    <source>
        <dbReference type="Google" id="ProtNLM"/>
    </source>
</evidence>
<proteinExistence type="predicted"/>
<dbReference type="EMBL" id="JAPEUY010000019">
    <property type="protein sequence ID" value="KAJ4363576.1"/>
    <property type="molecule type" value="Genomic_DNA"/>
</dbReference>
<evidence type="ECO:0000256" key="3">
    <source>
        <dbReference type="SAM" id="MobiDB-lite"/>
    </source>
</evidence>
<dbReference type="GO" id="GO:0080042">
    <property type="term" value="F:ADP-glucose pyrophosphohydrolase activity"/>
    <property type="evidence" value="ECO:0007669"/>
    <property type="project" value="TreeGrafter"/>
</dbReference>
<dbReference type="GO" id="GO:0080041">
    <property type="term" value="F:ADP-ribose pyrophosphohydrolase activity"/>
    <property type="evidence" value="ECO:0007669"/>
    <property type="project" value="TreeGrafter"/>
</dbReference>
<organism evidence="4 5">
    <name type="scientific">Neocucurbitaria cava</name>
    <dbReference type="NCBI Taxonomy" id="798079"/>
    <lineage>
        <taxon>Eukaryota</taxon>
        <taxon>Fungi</taxon>
        <taxon>Dikarya</taxon>
        <taxon>Ascomycota</taxon>
        <taxon>Pezizomycotina</taxon>
        <taxon>Dothideomycetes</taxon>
        <taxon>Pleosporomycetidae</taxon>
        <taxon>Pleosporales</taxon>
        <taxon>Pleosporineae</taxon>
        <taxon>Cucurbitariaceae</taxon>
        <taxon>Neocucurbitaria</taxon>
    </lineage>
</organism>
<name>A0A9W8Y1N9_9PLEO</name>
<dbReference type="SUPFAM" id="SSF55811">
    <property type="entry name" value="Nudix"/>
    <property type="match status" value="1"/>
</dbReference>
<reference evidence="4" key="1">
    <citation type="submission" date="2022-10" db="EMBL/GenBank/DDBJ databases">
        <title>Tapping the CABI collections for fungal endophytes: first genome assemblies for Collariella, Neodidymelliopsis, Ascochyta clinopodiicola, Didymella pomorum, Didymosphaeria variabile, Neocosmospora piperis and Neocucurbitaria cava.</title>
        <authorList>
            <person name="Hill R."/>
        </authorList>
    </citation>
    <scope>NUCLEOTIDE SEQUENCE</scope>
    <source>
        <strain evidence="4">IMI 356814</strain>
    </source>
</reference>
<evidence type="ECO:0000313" key="4">
    <source>
        <dbReference type="EMBL" id="KAJ4363576.1"/>
    </source>
</evidence>
<keyword evidence="2" id="KW-0378">Hydrolase</keyword>
<comment type="caution">
    <text evidence="4">The sequence shown here is derived from an EMBL/GenBank/DDBJ whole genome shotgun (WGS) entry which is preliminary data.</text>
</comment>
<evidence type="ECO:0000256" key="1">
    <source>
        <dbReference type="ARBA" id="ARBA00001946"/>
    </source>
</evidence>
<sequence>MFAILHNNNPPPPGRREPCLTLQSYNDEDLTPPIKVYLPPTLTAHEFLTLFPTPEPNSPSSSKPPAFTFPALHNWFAKLHSNCKLQHHDESHPFYKHPYKLREIDVQAVDWFWRNRPGGQEDKLGFMKIQAKIETDEYLHDGEENARADWLPGAVFLRGGSVGVLIIVQPSDATGSQEKYVIMTIQPRIAASSLAFTEIPAGMLDGNSFKGTAASEIEEEAGLKVKESDLVNLSELALSSSSPSSTSSSSSSNNPPASSSSPQSSLIEESTELAMHPSPGACDEFIPLFLCQKRLTRRHMEWLKGKATGLRNEGENITLKLVPLERAWREGARDGKTLAALALYEGLVREGRVEGMPGNVEREPEELGEVGSKKVE</sequence>
<gene>
    <name evidence="4" type="ORF">N0V83_009872</name>
</gene>
<feature type="region of interest" description="Disordered" evidence="3">
    <location>
        <begin position="355"/>
        <end position="376"/>
    </location>
</feature>
<dbReference type="OrthoDB" id="10249920at2759"/>
<dbReference type="InterPro" id="IPR015797">
    <property type="entry name" value="NUDIX_hydrolase-like_dom_sf"/>
</dbReference>
<dbReference type="GO" id="GO:0006753">
    <property type="term" value="P:nucleoside phosphate metabolic process"/>
    <property type="evidence" value="ECO:0007669"/>
    <property type="project" value="TreeGrafter"/>
</dbReference>
<feature type="region of interest" description="Disordered" evidence="3">
    <location>
        <begin position="236"/>
        <end position="276"/>
    </location>
</feature>
<evidence type="ECO:0000313" key="5">
    <source>
        <dbReference type="Proteomes" id="UP001140560"/>
    </source>
</evidence>
<accession>A0A9W8Y1N9</accession>
<dbReference type="AlphaFoldDB" id="A0A9W8Y1N9"/>